<accession>A0A7E5VMP0</accession>
<dbReference type="InParanoid" id="A0A7E5VMP0"/>
<dbReference type="InterPro" id="IPR004117">
    <property type="entry name" value="7tm6_olfct_rcpt"/>
</dbReference>
<evidence type="ECO:0000256" key="1">
    <source>
        <dbReference type="ARBA" id="ARBA00004651"/>
    </source>
</evidence>
<dbReference type="GeneID" id="113495175"/>
<dbReference type="GO" id="GO:0005886">
    <property type="term" value="C:plasma membrane"/>
    <property type="evidence" value="ECO:0007669"/>
    <property type="project" value="UniProtKB-SubCell"/>
</dbReference>
<evidence type="ECO:0000256" key="6">
    <source>
        <dbReference type="ARBA" id="ARBA00022989"/>
    </source>
</evidence>
<evidence type="ECO:0000256" key="4">
    <source>
        <dbReference type="ARBA" id="ARBA00022692"/>
    </source>
</evidence>
<keyword evidence="7 10" id="KW-0472">Membrane</keyword>
<keyword evidence="11" id="KW-1185">Reference proteome</keyword>
<dbReference type="FunCoup" id="A0A7E5VMP0">
    <property type="interactions" value="19"/>
</dbReference>
<evidence type="ECO:0000313" key="11">
    <source>
        <dbReference type="Proteomes" id="UP000322000"/>
    </source>
</evidence>
<dbReference type="GO" id="GO:0007165">
    <property type="term" value="P:signal transduction"/>
    <property type="evidence" value="ECO:0007669"/>
    <property type="project" value="UniProtKB-KW"/>
</dbReference>
<sequence>MNNNKDAEILLKSKTTTDRLFRYMIITCIIATPMFVSFLFIKRYYDPTARISVYTPFEVNSWGSYARAVFLKAYPVFWMGCGHLSLDYTVVLYFCQMKVQLEIIKSNIEHLFDSDNPTNELIPRGRHRYSDEIDQNIKDRFIHYVKRYENLLCLSRFSREVNSIFNIPISIHFLTSMVSTCAATYIFSTVKILSFQGLFLLMLIMILSAQVFFICYFGNLVQFESESVASAVYLSNWYSASPRFRRILLIAMLCWSRPLSLTVSGVVPISLDTFVSVRIHYPNKRHFFLELI</sequence>
<dbReference type="Pfam" id="PF02949">
    <property type="entry name" value="7tm_6"/>
    <property type="match status" value="1"/>
</dbReference>
<dbReference type="KEGG" id="tnl:113495175"/>
<dbReference type="RefSeq" id="XP_026729584.1">
    <property type="nucleotide sequence ID" value="XM_026873783.1"/>
</dbReference>
<proteinExistence type="predicted"/>
<feature type="transmembrane region" description="Helical" evidence="10">
    <location>
        <begin position="164"/>
        <end position="187"/>
    </location>
</feature>
<feature type="transmembrane region" description="Helical" evidence="10">
    <location>
        <begin position="20"/>
        <end position="41"/>
    </location>
</feature>
<keyword evidence="6 10" id="KW-1133">Transmembrane helix</keyword>
<gene>
    <name evidence="12" type="primary">LOC113495175</name>
</gene>
<keyword evidence="9" id="KW-0807">Transducer</keyword>
<dbReference type="OrthoDB" id="7373810at2759"/>
<organism evidence="11 12">
    <name type="scientific">Trichoplusia ni</name>
    <name type="common">Cabbage looper</name>
    <dbReference type="NCBI Taxonomy" id="7111"/>
    <lineage>
        <taxon>Eukaryota</taxon>
        <taxon>Metazoa</taxon>
        <taxon>Ecdysozoa</taxon>
        <taxon>Arthropoda</taxon>
        <taxon>Hexapoda</taxon>
        <taxon>Insecta</taxon>
        <taxon>Pterygota</taxon>
        <taxon>Neoptera</taxon>
        <taxon>Endopterygota</taxon>
        <taxon>Lepidoptera</taxon>
        <taxon>Glossata</taxon>
        <taxon>Ditrysia</taxon>
        <taxon>Noctuoidea</taxon>
        <taxon>Noctuidae</taxon>
        <taxon>Plusiinae</taxon>
        <taxon>Trichoplusia</taxon>
    </lineage>
</organism>
<dbReference type="GO" id="GO:0004984">
    <property type="term" value="F:olfactory receptor activity"/>
    <property type="evidence" value="ECO:0007669"/>
    <property type="project" value="InterPro"/>
</dbReference>
<dbReference type="PANTHER" id="PTHR21137:SF35">
    <property type="entry name" value="ODORANT RECEPTOR 19A-RELATED"/>
    <property type="match status" value="1"/>
</dbReference>
<keyword evidence="4 10" id="KW-0812">Transmembrane</keyword>
<keyword evidence="3" id="KW-0716">Sensory transduction</keyword>
<protein>
    <submittedName>
        <fullName evidence="12">Odorant receptor 4-like</fullName>
    </submittedName>
</protein>
<evidence type="ECO:0000256" key="9">
    <source>
        <dbReference type="ARBA" id="ARBA00023224"/>
    </source>
</evidence>
<evidence type="ECO:0000256" key="5">
    <source>
        <dbReference type="ARBA" id="ARBA00022725"/>
    </source>
</evidence>
<reference evidence="12" key="1">
    <citation type="submission" date="2025-08" db="UniProtKB">
        <authorList>
            <consortium name="RefSeq"/>
        </authorList>
    </citation>
    <scope>IDENTIFICATION</scope>
</reference>
<evidence type="ECO:0000256" key="7">
    <source>
        <dbReference type="ARBA" id="ARBA00023136"/>
    </source>
</evidence>
<evidence type="ECO:0000256" key="8">
    <source>
        <dbReference type="ARBA" id="ARBA00023170"/>
    </source>
</evidence>
<evidence type="ECO:0000313" key="12">
    <source>
        <dbReference type="RefSeq" id="XP_026729584.1"/>
    </source>
</evidence>
<keyword evidence="2" id="KW-1003">Cell membrane</keyword>
<evidence type="ECO:0000256" key="10">
    <source>
        <dbReference type="SAM" id="Phobius"/>
    </source>
</evidence>
<evidence type="ECO:0000256" key="2">
    <source>
        <dbReference type="ARBA" id="ARBA00022475"/>
    </source>
</evidence>
<comment type="subcellular location">
    <subcellularLocation>
        <location evidence="1">Cell membrane</location>
        <topology evidence="1">Multi-pass membrane protein</topology>
    </subcellularLocation>
</comment>
<keyword evidence="5" id="KW-0552">Olfaction</keyword>
<dbReference type="GO" id="GO:0005549">
    <property type="term" value="F:odorant binding"/>
    <property type="evidence" value="ECO:0007669"/>
    <property type="project" value="InterPro"/>
</dbReference>
<keyword evidence="8" id="KW-0675">Receptor</keyword>
<dbReference type="PANTHER" id="PTHR21137">
    <property type="entry name" value="ODORANT RECEPTOR"/>
    <property type="match status" value="1"/>
</dbReference>
<dbReference type="AlphaFoldDB" id="A0A7E5VMP0"/>
<dbReference type="Proteomes" id="UP000322000">
    <property type="component" value="Chromosome 6"/>
</dbReference>
<evidence type="ECO:0000256" key="3">
    <source>
        <dbReference type="ARBA" id="ARBA00022606"/>
    </source>
</evidence>
<feature type="transmembrane region" description="Helical" evidence="10">
    <location>
        <begin position="193"/>
        <end position="217"/>
    </location>
</feature>
<name>A0A7E5VMP0_TRINI</name>